<evidence type="ECO:0008006" key="3">
    <source>
        <dbReference type="Google" id="ProtNLM"/>
    </source>
</evidence>
<evidence type="ECO:0000313" key="2">
    <source>
        <dbReference type="Ensembl" id="ENSCCNP00000010266.1"/>
    </source>
</evidence>
<evidence type="ECO:0000256" key="1">
    <source>
        <dbReference type="SAM" id="MobiDB-lite"/>
    </source>
</evidence>
<accession>A0A8C0WIY9</accession>
<feature type="region of interest" description="Disordered" evidence="1">
    <location>
        <begin position="146"/>
        <end position="166"/>
    </location>
</feature>
<gene>
    <name evidence="2" type="primary">Defb129</name>
</gene>
<sequence>MKLIFPVFASLVLQYQVNSEFLVLKRCLMGFGKCKGSCRADEKEIQMCKKKKCCVGPKVTQLIKSYLRHELPRIPDSDLIEMLKKTKNFSISVQRKYMLPALPKIESTSPFLNTNSVITPNGSPVKSNTSSTRLPSHITHTATFIKSNTKQSRDSSSPHHHHRLST</sequence>
<dbReference type="AlphaFoldDB" id="A0A8C0WIY9"/>
<dbReference type="Ensembl" id="ENSCCNT00000013512.1">
    <property type="protein sequence ID" value="ENSCCNP00000010266.1"/>
    <property type="gene ID" value="ENSCCNG00000010771.1"/>
</dbReference>
<protein>
    <recommendedName>
        <fullName evidence="3">Beta-defensin 129</fullName>
    </recommendedName>
</protein>
<reference evidence="2" key="1">
    <citation type="submission" date="2023-09" db="UniProtKB">
        <authorList>
            <consortium name="Ensembl"/>
        </authorList>
    </citation>
    <scope>IDENTIFICATION</scope>
</reference>
<name>A0A8C0WIY9_CASCN</name>
<proteinExistence type="predicted"/>
<organism evidence="2">
    <name type="scientific">Castor canadensis</name>
    <name type="common">American beaver</name>
    <dbReference type="NCBI Taxonomy" id="51338"/>
    <lineage>
        <taxon>Eukaryota</taxon>
        <taxon>Metazoa</taxon>
        <taxon>Chordata</taxon>
        <taxon>Craniata</taxon>
        <taxon>Vertebrata</taxon>
        <taxon>Euteleostomi</taxon>
        <taxon>Mammalia</taxon>
        <taxon>Eutheria</taxon>
        <taxon>Euarchontoglires</taxon>
        <taxon>Glires</taxon>
        <taxon>Rodentia</taxon>
        <taxon>Castorimorpha</taxon>
        <taxon>Castoridae</taxon>
        <taxon>Castor</taxon>
    </lineage>
</organism>